<dbReference type="EMBL" id="CP020440">
    <property type="protein sequence ID" value="ARC35074.1"/>
    <property type="molecule type" value="Genomic_DNA"/>
</dbReference>
<organism evidence="1 2">
    <name type="scientific">Paracoccus yeei</name>
    <dbReference type="NCBI Taxonomy" id="147645"/>
    <lineage>
        <taxon>Bacteria</taxon>
        <taxon>Pseudomonadati</taxon>
        <taxon>Pseudomonadota</taxon>
        <taxon>Alphaproteobacteria</taxon>
        <taxon>Rhodobacterales</taxon>
        <taxon>Paracoccaceae</taxon>
        <taxon>Paracoccus</taxon>
    </lineage>
</organism>
<dbReference type="Proteomes" id="UP000191257">
    <property type="component" value="Plasmid unnamed2"/>
</dbReference>
<accession>A0A1V0GML5</accession>
<sequence>MGRRLISSWTGQKSVGALRDGRVMGLAPNTLVARTPRVCIDVATRLADTPLPLWRSKVFPT</sequence>
<dbReference type="AlphaFoldDB" id="A0A1V0GML5"/>
<evidence type="ECO:0000313" key="1">
    <source>
        <dbReference type="EMBL" id="ARC35074.1"/>
    </source>
</evidence>
<dbReference type="KEGG" id="pye:A6J80_00775"/>
<proteinExistence type="predicted"/>
<protein>
    <submittedName>
        <fullName evidence="1">Uncharacterized protein</fullName>
    </submittedName>
</protein>
<keyword evidence="2" id="KW-1185">Reference proteome</keyword>
<name>A0A1V0GML5_9RHOB</name>
<evidence type="ECO:0000313" key="2">
    <source>
        <dbReference type="Proteomes" id="UP000191257"/>
    </source>
</evidence>
<keyword evidence="1" id="KW-0614">Plasmid</keyword>
<gene>
    <name evidence="1" type="ORF">A6J80_00775</name>
</gene>
<reference evidence="1" key="1">
    <citation type="submission" date="2017-12" db="EMBL/GenBank/DDBJ databases">
        <title>FDA dAtabase for Regulatory Grade micrObial Sequences (FDA-ARGOS): Supporting development and validation of Infectious Disease Dx tests.</title>
        <authorList>
            <person name="Campos J."/>
            <person name="Goldberg B."/>
            <person name="Tallon L."/>
            <person name="Sadzewicz L."/>
            <person name="Sengamalay N."/>
            <person name="Ott S."/>
            <person name="Godinez A."/>
            <person name="Nagaraj S."/>
            <person name="Vyas G."/>
            <person name="Aluvathingal J."/>
            <person name="Nadendla S."/>
            <person name="Geyer C."/>
            <person name="Nandy P."/>
            <person name="Hobson J."/>
            <person name="Sichtig H."/>
        </authorList>
    </citation>
    <scope>NUCLEOTIDE SEQUENCE</scope>
    <source>
        <strain evidence="1">FDAARGOS_252</strain>
        <plasmid evidence="1">unnamed2</plasmid>
    </source>
</reference>
<geneLocation type="plasmid" evidence="1 2">
    <name>unnamed2</name>
</geneLocation>